<keyword evidence="1" id="KW-0472">Membrane</keyword>
<dbReference type="Gene3D" id="3.40.50.150">
    <property type="entry name" value="Vaccinia Virus protein VP39"/>
    <property type="match status" value="1"/>
</dbReference>
<protein>
    <recommendedName>
        <fullName evidence="4">Methyltransferase domain-containing protein</fullName>
    </recommendedName>
</protein>
<accession>A0A7G9QUE4</accession>
<name>A0A7G9QUE4_9GAMM</name>
<evidence type="ECO:0000313" key="3">
    <source>
        <dbReference type="Proteomes" id="UP000515977"/>
    </source>
</evidence>
<gene>
    <name evidence="2" type="ORF">H9L17_02010</name>
</gene>
<dbReference type="EMBL" id="CP060711">
    <property type="protein sequence ID" value="QNN46969.1"/>
    <property type="molecule type" value="Genomic_DNA"/>
</dbReference>
<proteinExistence type="predicted"/>
<dbReference type="InterPro" id="IPR029063">
    <property type="entry name" value="SAM-dependent_MTases_sf"/>
</dbReference>
<evidence type="ECO:0008006" key="4">
    <source>
        <dbReference type="Google" id="ProtNLM"/>
    </source>
</evidence>
<dbReference type="SUPFAM" id="SSF53335">
    <property type="entry name" value="S-adenosyl-L-methionine-dependent methyltransferases"/>
    <property type="match status" value="1"/>
</dbReference>
<reference evidence="2 3" key="1">
    <citation type="submission" date="2020-08" db="EMBL/GenBank/DDBJ databases">
        <title>Genome sequence of Thermomonas brevis KACC 16975T.</title>
        <authorList>
            <person name="Hyun D.-W."/>
            <person name="Bae J.-W."/>
        </authorList>
    </citation>
    <scope>NUCLEOTIDE SEQUENCE [LARGE SCALE GENOMIC DNA]</scope>
    <source>
        <strain evidence="2 3">KACC 16975</strain>
    </source>
</reference>
<keyword evidence="3" id="KW-1185">Reference proteome</keyword>
<organism evidence="2 3">
    <name type="scientific">Thermomonas brevis</name>
    <dbReference type="NCBI Taxonomy" id="215691"/>
    <lineage>
        <taxon>Bacteria</taxon>
        <taxon>Pseudomonadati</taxon>
        <taxon>Pseudomonadota</taxon>
        <taxon>Gammaproteobacteria</taxon>
        <taxon>Lysobacterales</taxon>
        <taxon>Lysobacteraceae</taxon>
        <taxon>Thermomonas</taxon>
    </lineage>
</organism>
<keyword evidence="1" id="KW-1133">Transmembrane helix</keyword>
<feature type="transmembrane region" description="Helical" evidence="1">
    <location>
        <begin position="96"/>
        <end position="115"/>
    </location>
</feature>
<keyword evidence="1" id="KW-0812">Transmembrane</keyword>
<sequence>MIAQSVLEHVFDGKLAAKGIGALLKPGGSVYTFCPCKRAMFARLNLLLPEAVKRWLLFFVFPAKREKQGFPAFYDGCSPEEMIRNMTDAGIEPVEVRYFFVSSYFMFAVPVYLVWRLITFPFMKLWPHRYCETFIFIGRKAACG</sequence>
<dbReference type="AlphaFoldDB" id="A0A7G9QUE4"/>
<evidence type="ECO:0000256" key="1">
    <source>
        <dbReference type="SAM" id="Phobius"/>
    </source>
</evidence>
<dbReference type="Proteomes" id="UP000515977">
    <property type="component" value="Chromosome"/>
</dbReference>
<evidence type="ECO:0000313" key="2">
    <source>
        <dbReference type="EMBL" id="QNN46969.1"/>
    </source>
</evidence>
<dbReference type="KEGG" id="tbv:H9L17_02010"/>
<dbReference type="RefSeq" id="WP_187570717.1">
    <property type="nucleotide sequence ID" value="NZ_CP060711.1"/>
</dbReference>